<feature type="region of interest" description="Disordered" evidence="1">
    <location>
        <begin position="143"/>
        <end position="187"/>
    </location>
</feature>
<protein>
    <submittedName>
        <fullName evidence="3">Uncharacterized protein</fullName>
    </submittedName>
</protein>
<feature type="compositionally biased region" description="Low complexity" evidence="1">
    <location>
        <begin position="399"/>
        <end position="414"/>
    </location>
</feature>
<feature type="compositionally biased region" description="Polar residues" evidence="1">
    <location>
        <begin position="914"/>
        <end position="923"/>
    </location>
</feature>
<dbReference type="OrthoDB" id="266761at2759"/>
<sequence>MSCVSVTQLITEDGKVQIDITNTSGRAPPLSRELTFSNTNAGQVSAVPDQDEPCSLIVSLRSSHPQFFFYRGPQPKPAVSTTVASPLRLRNGNGVVGGVGGGGHGRHRHSGNALWGNELVDPTILDVSRQTWKEHGFLSVATDANAGGSRSDGHHGGDDANPTGAHAVKPSVSPSEAAASAAAAKGDHRPLLVKEEMADCVLLPGERRTFFMEVGDPNVLSRLVAPKKSSKAASAWSRPTPVLSRDEEGWGDGGGGGGSSEGGEGKKGNQDGADELPPVTRYPNGSDVEDKAPNAPLRDGTDVFAASNHNVDVVSGNSGLRRSGAAATPNGTGKKTDTTTEDDDDDGRSPSRQPLSIVRESTTTRASTEAVRSSVPSRPQRRAFEALVSTRSSRDYAVPPSSSSFNSDTPSNSSDSHKVECGYGNMTEPPLPLVAGYGNAKPAGDSPNPATNLPYASPCLSHRPVFYVYYHPLGDENTCVDRARKWIAKEQRSYHEWRERLVRTVIEQERQRERGWTVTKDQTIVPTLPRLEEKRILPPVLGELVRWRSGDGGTECDNDPMEPSPVTIAAFYYYFLHLDAGGDAEPAPAPPGLFKHIAKAPPKRNNLPVVPPSFAATRTNRVSKKAKKMFTDHRQGAGTVVVPLRISSQKTLSPSTTNLPLRRDSTSYRGAAPLRVPSSMSAAGGGNTLRPTPSPPQQQRNESQYLTVSDSSANATPPMQASIHTYPSTSSTHPLHPGGFTEADFYLAGAATTPSEHTAQDSRLRRPRFSTGRGLALLDDSVTGSLSPTAYGAPEPMASGGDMSGFEPLQKNSFLITTSSVSSRWGRTETLDPEAAELAARTPPPPLDGNPLYSPSYTHTSLPSFPSTLEGTRTAITAAPAERVCAATSNPDFATAPFTAATTASSPLGSSSSGNHFNLQLSDDLTPPHDAAAEAAAAKGKEPQSNNAGSLVAWLLQSFLGRRGNQSDSGSSLDSDASPAHTRDISSAPPSCVAYRRRSVLGSTGSANASSMSGSGFLASRLPRQLTRLLAQSEVVKGTKEGARAAALLLSAKAGAAAVQTVDLLQQHGPTAANGVMMLLNLLKDVVFTPENVKVMEQVITPLVVVFSLVALLYLLFFGGTGVDAALPLLYNGGL</sequence>
<proteinExistence type="predicted"/>
<feature type="compositionally biased region" description="Low complexity" evidence="1">
    <location>
        <begin position="903"/>
        <end position="913"/>
    </location>
</feature>
<evidence type="ECO:0000256" key="2">
    <source>
        <dbReference type="SAM" id="Phobius"/>
    </source>
</evidence>
<keyword evidence="2" id="KW-0812">Transmembrane</keyword>
<dbReference type="GeneID" id="26909112"/>
<feature type="compositionally biased region" description="Polar residues" evidence="1">
    <location>
        <begin position="350"/>
        <end position="367"/>
    </location>
</feature>
<dbReference type="EMBL" id="LGTL01000026">
    <property type="protein sequence ID" value="KPA75167.1"/>
    <property type="molecule type" value="Genomic_DNA"/>
</dbReference>
<dbReference type="RefSeq" id="XP_015653606.1">
    <property type="nucleotide sequence ID" value="XM_015807948.1"/>
</dbReference>
<evidence type="ECO:0000256" key="1">
    <source>
        <dbReference type="SAM" id="MobiDB-lite"/>
    </source>
</evidence>
<feature type="compositionally biased region" description="Polar residues" evidence="1">
    <location>
        <begin position="648"/>
        <end position="659"/>
    </location>
</feature>
<keyword evidence="2" id="KW-1133">Transmembrane helix</keyword>
<name>A0A0M9FSM9_LEPPY</name>
<dbReference type="AlphaFoldDB" id="A0A0M9FSM9"/>
<feature type="compositionally biased region" description="Gly residues" evidence="1">
    <location>
        <begin position="251"/>
        <end position="262"/>
    </location>
</feature>
<feature type="compositionally biased region" description="Polar residues" evidence="1">
    <location>
        <begin position="307"/>
        <end position="320"/>
    </location>
</feature>
<evidence type="ECO:0000313" key="3">
    <source>
        <dbReference type="EMBL" id="KPA75167.1"/>
    </source>
</evidence>
<dbReference type="Proteomes" id="UP000037923">
    <property type="component" value="Unassembled WGS sequence"/>
</dbReference>
<dbReference type="VEuPathDB" id="TriTrypDB:LpyrH10_26_1240"/>
<comment type="caution">
    <text evidence="3">The sequence shown here is derived from an EMBL/GenBank/DDBJ whole genome shotgun (WGS) entry which is preliminary data.</text>
</comment>
<gene>
    <name evidence="3" type="ORF">ABB37_08829</name>
</gene>
<accession>A0A0M9FSM9</accession>
<keyword evidence="4" id="KW-1185">Reference proteome</keyword>
<dbReference type="OMA" id="FYVYYAP"/>
<reference evidence="3 4" key="1">
    <citation type="submission" date="2015-07" db="EMBL/GenBank/DDBJ databases">
        <title>High-quality genome of monoxenous trypanosomatid Leptomonas pyrrhocoris.</title>
        <authorList>
            <person name="Flegontov P."/>
            <person name="Butenko A."/>
            <person name="Firsov S."/>
            <person name="Vlcek C."/>
            <person name="Logacheva M.D."/>
            <person name="Field M."/>
            <person name="Filatov D."/>
            <person name="Flegontova O."/>
            <person name="Gerasimov E."/>
            <person name="Jackson A.P."/>
            <person name="Kelly S."/>
            <person name="Opperdoes F."/>
            <person name="O'Reilly A."/>
            <person name="Votypka J."/>
            <person name="Yurchenko V."/>
            <person name="Lukes J."/>
        </authorList>
    </citation>
    <scope>NUCLEOTIDE SEQUENCE [LARGE SCALE GENOMIC DNA]</scope>
    <source>
        <strain evidence="3">H10</strain>
    </source>
</reference>
<feature type="region of interest" description="Disordered" evidence="1">
    <location>
        <begin position="225"/>
        <end position="417"/>
    </location>
</feature>
<organism evidence="3 4">
    <name type="scientific">Leptomonas pyrrhocoris</name>
    <name type="common">Firebug parasite</name>
    <dbReference type="NCBI Taxonomy" id="157538"/>
    <lineage>
        <taxon>Eukaryota</taxon>
        <taxon>Discoba</taxon>
        <taxon>Euglenozoa</taxon>
        <taxon>Kinetoplastea</taxon>
        <taxon>Metakinetoplastina</taxon>
        <taxon>Trypanosomatida</taxon>
        <taxon>Trypanosomatidae</taxon>
        <taxon>Leishmaniinae</taxon>
        <taxon>Leptomonas</taxon>
    </lineage>
</organism>
<feature type="compositionally biased region" description="Low complexity" evidence="1">
    <location>
        <begin position="967"/>
        <end position="978"/>
    </location>
</feature>
<keyword evidence="2" id="KW-0472">Membrane</keyword>
<feature type="transmembrane region" description="Helical" evidence="2">
    <location>
        <begin position="1099"/>
        <end position="1118"/>
    </location>
</feature>
<feature type="region of interest" description="Disordered" evidence="1">
    <location>
        <begin position="965"/>
        <end position="989"/>
    </location>
</feature>
<feature type="region of interest" description="Disordered" evidence="1">
    <location>
        <begin position="648"/>
        <end position="737"/>
    </location>
</feature>
<feature type="compositionally biased region" description="Polar residues" evidence="1">
    <location>
        <begin position="697"/>
        <end position="733"/>
    </location>
</feature>
<evidence type="ECO:0000313" key="4">
    <source>
        <dbReference type="Proteomes" id="UP000037923"/>
    </source>
</evidence>
<feature type="region of interest" description="Disordered" evidence="1">
    <location>
        <begin position="903"/>
        <end position="946"/>
    </location>
</feature>
<feature type="compositionally biased region" description="Low complexity" evidence="1">
    <location>
        <begin position="167"/>
        <end position="184"/>
    </location>
</feature>